<gene>
    <name evidence="2" type="primary">pilV</name>
    <name evidence="2" type="ORF">QLQ83_04955</name>
</gene>
<comment type="caution">
    <text evidence="2">The sequence shown here is derived from an EMBL/GenBank/DDBJ whole genome shotgun (WGS) entry which is preliminary data.</text>
</comment>
<dbReference type="InterPro" id="IPR012902">
    <property type="entry name" value="N_methyl_site"/>
</dbReference>
<dbReference type="EMBL" id="JASCQP010000016">
    <property type="protein sequence ID" value="MDI5890438.1"/>
    <property type="molecule type" value="Genomic_DNA"/>
</dbReference>
<proteinExistence type="predicted"/>
<protein>
    <submittedName>
        <fullName evidence="2">Type IV pilus modification protein PilV</fullName>
    </submittedName>
</protein>
<reference evidence="2 3" key="1">
    <citation type="submission" date="2023-04" db="EMBL/GenBank/DDBJ databases">
        <title>Halomonas strains isolated from rhizosphere soil.</title>
        <authorList>
            <person name="Xu L."/>
            <person name="Sun J.-Q."/>
        </authorList>
    </citation>
    <scope>NUCLEOTIDE SEQUENCE [LARGE SCALE GENOMIC DNA]</scope>
    <source>
        <strain evidence="2 3">LR5S20</strain>
    </source>
</reference>
<dbReference type="InterPro" id="IPR013362">
    <property type="entry name" value="Pilus_4_PilV"/>
</dbReference>
<dbReference type="Pfam" id="PF07963">
    <property type="entry name" value="N_methyl"/>
    <property type="match status" value="1"/>
</dbReference>
<accession>A0ABT6UWU2</accession>
<evidence type="ECO:0000313" key="3">
    <source>
        <dbReference type="Proteomes" id="UP001225957"/>
    </source>
</evidence>
<keyword evidence="3" id="KW-1185">Reference proteome</keyword>
<dbReference type="PROSITE" id="PS00409">
    <property type="entry name" value="PROKAR_NTER_METHYL"/>
    <property type="match status" value="1"/>
</dbReference>
<sequence length="160" mass="17446">MDRDCLKEYIGDGRQNRQKGFTLLEVLIAVLVLSVGLLGVAALQMKSMQSAHLSYQRSIANLAAQDAVERLWVALGSASNECPDPDDASYPVEDAWRSHWSGKLPGMSSVSTITRGSTVRCEYTILVAWDDDRFVGIDGSGEAVSSLTYVIQLPGREPEP</sequence>
<dbReference type="Proteomes" id="UP001225957">
    <property type="component" value="Unassembled WGS sequence"/>
</dbReference>
<keyword evidence="1" id="KW-0472">Membrane</keyword>
<evidence type="ECO:0000256" key="1">
    <source>
        <dbReference type="SAM" id="Phobius"/>
    </source>
</evidence>
<evidence type="ECO:0000313" key="2">
    <source>
        <dbReference type="EMBL" id="MDI5890438.1"/>
    </source>
</evidence>
<name>A0ABT6UWU2_9GAMM</name>
<dbReference type="RefSeq" id="WP_282734445.1">
    <property type="nucleotide sequence ID" value="NZ_JASCQP010000016.1"/>
</dbReference>
<dbReference type="NCBIfam" id="TIGR02532">
    <property type="entry name" value="IV_pilin_GFxxxE"/>
    <property type="match status" value="1"/>
</dbReference>
<dbReference type="NCBIfam" id="TIGR02523">
    <property type="entry name" value="type_IV_pilV"/>
    <property type="match status" value="1"/>
</dbReference>
<keyword evidence="1" id="KW-0812">Transmembrane</keyword>
<feature type="transmembrane region" description="Helical" evidence="1">
    <location>
        <begin position="21"/>
        <end position="43"/>
    </location>
</feature>
<organism evidence="2 3">
    <name type="scientific">Halomonas rhizosphaerae</name>
    <dbReference type="NCBI Taxonomy" id="3043296"/>
    <lineage>
        <taxon>Bacteria</taxon>
        <taxon>Pseudomonadati</taxon>
        <taxon>Pseudomonadota</taxon>
        <taxon>Gammaproteobacteria</taxon>
        <taxon>Oceanospirillales</taxon>
        <taxon>Halomonadaceae</taxon>
        <taxon>Halomonas</taxon>
    </lineage>
</organism>
<keyword evidence="1" id="KW-1133">Transmembrane helix</keyword>